<accession>A0AAD5K1W6</accession>
<reference evidence="2" key="1">
    <citation type="journal article" date="2022" name="IScience">
        <title>Evolution of zygomycete secretomes and the origins of terrestrial fungal ecologies.</title>
        <authorList>
            <person name="Chang Y."/>
            <person name="Wang Y."/>
            <person name="Mondo S."/>
            <person name="Ahrendt S."/>
            <person name="Andreopoulos W."/>
            <person name="Barry K."/>
            <person name="Beard J."/>
            <person name="Benny G.L."/>
            <person name="Blankenship S."/>
            <person name="Bonito G."/>
            <person name="Cuomo C."/>
            <person name="Desiro A."/>
            <person name="Gervers K.A."/>
            <person name="Hundley H."/>
            <person name="Kuo A."/>
            <person name="LaButti K."/>
            <person name="Lang B.F."/>
            <person name="Lipzen A."/>
            <person name="O'Donnell K."/>
            <person name="Pangilinan J."/>
            <person name="Reynolds N."/>
            <person name="Sandor L."/>
            <person name="Smith M.E."/>
            <person name="Tsang A."/>
            <person name="Grigoriev I.V."/>
            <person name="Stajich J.E."/>
            <person name="Spatafora J.W."/>
        </authorList>
    </citation>
    <scope>NUCLEOTIDE SEQUENCE</scope>
    <source>
        <strain evidence="2">RSA 2281</strain>
    </source>
</reference>
<dbReference type="EMBL" id="JAIXMP010000011">
    <property type="protein sequence ID" value="KAI9264945.1"/>
    <property type="molecule type" value="Genomic_DNA"/>
</dbReference>
<keyword evidence="3" id="KW-1185">Reference proteome</keyword>
<evidence type="ECO:0000313" key="3">
    <source>
        <dbReference type="Proteomes" id="UP001209540"/>
    </source>
</evidence>
<protein>
    <submittedName>
        <fullName evidence="2">Uncharacterized protein</fullName>
    </submittedName>
</protein>
<evidence type="ECO:0000313" key="2">
    <source>
        <dbReference type="EMBL" id="KAI9264945.1"/>
    </source>
</evidence>
<feature type="chain" id="PRO_5042067824" evidence="1">
    <location>
        <begin position="28"/>
        <end position="121"/>
    </location>
</feature>
<reference evidence="2" key="2">
    <citation type="submission" date="2023-02" db="EMBL/GenBank/DDBJ databases">
        <authorList>
            <consortium name="DOE Joint Genome Institute"/>
            <person name="Mondo S.J."/>
            <person name="Chang Y."/>
            <person name="Wang Y."/>
            <person name="Ahrendt S."/>
            <person name="Andreopoulos W."/>
            <person name="Barry K."/>
            <person name="Beard J."/>
            <person name="Benny G.L."/>
            <person name="Blankenship S."/>
            <person name="Bonito G."/>
            <person name="Cuomo C."/>
            <person name="Desiro A."/>
            <person name="Gervers K.A."/>
            <person name="Hundley H."/>
            <person name="Kuo A."/>
            <person name="LaButti K."/>
            <person name="Lang B.F."/>
            <person name="Lipzen A."/>
            <person name="O'Donnell K."/>
            <person name="Pangilinan J."/>
            <person name="Reynolds N."/>
            <person name="Sandor L."/>
            <person name="Smith M.W."/>
            <person name="Tsang A."/>
            <person name="Grigoriev I.V."/>
            <person name="Stajich J.E."/>
            <person name="Spatafora J.W."/>
        </authorList>
    </citation>
    <scope>NUCLEOTIDE SEQUENCE</scope>
    <source>
        <strain evidence="2">RSA 2281</strain>
    </source>
</reference>
<evidence type="ECO:0000256" key="1">
    <source>
        <dbReference type="SAM" id="SignalP"/>
    </source>
</evidence>
<comment type="caution">
    <text evidence="2">The sequence shown here is derived from an EMBL/GenBank/DDBJ whole genome shotgun (WGS) entry which is preliminary data.</text>
</comment>
<gene>
    <name evidence="2" type="ORF">BDA99DRAFT_536441</name>
</gene>
<keyword evidence="1" id="KW-0732">Signal</keyword>
<proteinExistence type="predicted"/>
<dbReference type="AlphaFoldDB" id="A0AAD5K1W6"/>
<dbReference type="Proteomes" id="UP001209540">
    <property type="component" value="Unassembled WGS sequence"/>
</dbReference>
<organism evidence="2 3">
    <name type="scientific">Phascolomyces articulosus</name>
    <dbReference type="NCBI Taxonomy" id="60185"/>
    <lineage>
        <taxon>Eukaryota</taxon>
        <taxon>Fungi</taxon>
        <taxon>Fungi incertae sedis</taxon>
        <taxon>Mucoromycota</taxon>
        <taxon>Mucoromycotina</taxon>
        <taxon>Mucoromycetes</taxon>
        <taxon>Mucorales</taxon>
        <taxon>Lichtheimiaceae</taxon>
        <taxon>Phascolomyces</taxon>
    </lineage>
</organism>
<feature type="signal peptide" evidence="1">
    <location>
        <begin position="1"/>
        <end position="27"/>
    </location>
</feature>
<name>A0AAD5K1W6_9FUNG</name>
<sequence length="121" mass="13948">MVEMSIYTFLFSVAAIIAASMISGGYSETVTCYGNADCTDKGLPADAICDIYSHLWSEEDLTVDKCLFLSDNHRNREFHLLLVYDKAQPEPHSYKLGTLYLRYLARYLVNIYPLKYVREMR</sequence>